<gene>
    <name evidence="6" type="ORF">BPS26883_03842</name>
</gene>
<dbReference type="FunFam" id="1.10.10.10:FF:000001">
    <property type="entry name" value="LysR family transcriptional regulator"/>
    <property type="match status" value="1"/>
</dbReference>
<dbReference type="PANTHER" id="PTHR30537">
    <property type="entry name" value="HTH-TYPE TRANSCRIPTIONAL REGULATOR"/>
    <property type="match status" value="1"/>
</dbReference>
<dbReference type="GO" id="GO:0043565">
    <property type="term" value="F:sequence-specific DNA binding"/>
    <property type="evidence" value="ECO:0007669"/>
    <property type="project" value="TreeGrafter"/>
</dbReference>
<dbReference type="InterPro" id="IPR036390">
    <property type="entry name" value="WH_DNA-bd_sf"/>
</dbReference>
<dbReference type="InterPro" id="IPR036388">
    <property type="entry name" value="WH-like_DNA-bd_sf"/>
</dbReference>
<organism evidence="6 7">
    <name type="scientific">Burkholderia pseudomultivorans</name>
    <dbReference type="NCBI Taxonomy" id="1207504"/>
    <lineage>
        <taxon>Bacteria</taxon>
        <taxon>Pseudomonadati</taxon>
        <taxon>Pseudomonadota</taxon>
        <taxon>Betaproteobacteria</taxon>
        <taxon>Burkholderiales</taxon>
        <taxon>Burkholderiaceae</taxon>
        <taxon>Burkholderia</taxon>
        <taxon>Burkholderia cepacia complex</taxon>
    </lineage>
</organism>
<dbReference type="PROSITE" id="PS50931">
    <property type="entry name" value="HTH_LYSR"/>
    <property type="match status" value="1"/>
</dbReference>
<evidence type="ECO:0000313" key="6">
    <source>
        <dbReference type="EMBL" id="VWB80361.1"/>
    </source>
</evidence>
<evidence type="ECO:0000256" key="3">
    <source>
        <dbReference type="ARBA" id="ARBA00023125"/>
    </source>
</evidence>
<dbReference type="InterPro" id="IPR000847">
    <property type="entry name" value="LysR_HTH_N"/>
</dbReference>
<dbReference type="SUPFAM" id="SSF53850">
    <property type="entry name" value="Periplasmic binding protein-like II"/>
    <property type="match status" value="1"/>
</dbReference>
<dbReference type="Proteomes" id="UP000494162">
    <property type="component" value="Unassembled WGS sequence"/>
</dbReference>
<name>A0A6P2MMX8_9BURK</name>
<evidence type="ECO:0000313" key="7">
    <source>
        <dbReference type="Proteomes" id="UP000494162"/>
    </source>
</evidence>
<dbReference type="SUPFAM" id="SSF46785">
    <property type="entry name" value="Winged helix' DNA-binding domain"/>
    <property type="match status" value="1"/>
</dbReference>
<sequence>MDQLESIRTFLEVVNSGSISGAARKLSVSDVVLSRQIRWLEKRLGVYLFSRQTRAVSLTEVGRRYFDRTRELVCSLDDCERSIANMVHEPIGTLRIVAPNFFSHFGLAQRLHQYNVAYPNVRLELTLVDRPINLVHDGFDIGLVDTSHLSHCPASLIARPILNETIVACASKEYLQRRGIPIHPGQLVEHAYVALTAQPSSTREWSLMGSDGTRHALELRPTMVVNNIDALIQMLISGAGIGFAPAILVRQEIQNGILQEVLPEYSTPAFSVSVVYPSREHMPAKVRTFIDHMLRTLSEPVFDPTARHIAARSAQMNESNLRLETTTFTGNERMPTQSGQIAVDTPESSVAVTI</sequence>
<dbReference type="EMBL" id="CABVPP010000029">
    <property type="protein sequence ID" value="VWB80361.1"/>
    <property type="molecule type" value="Genomic_DNA"/>
</dbReference>
<dbReference type="Pfam" id="PF03466">
    <property type="entry name" value="LysR_substrate"/>
    <property type="match status" value="1"/>
</dbReference>
<evidence type="ECO:0000256" key="2">
    <source>
        <dbReference type="ARBA" id="ARBA00023015"/>
    </source>
</evidence>
<dbReference type="Pfam" id="PF00126">
    <property type="entry name" value="HTH_1"/>
    <property type="match status" value="1"/>
</dbReference>
<feature type="domain" description="HTH lysR-type" evidence="5">
    <location>
        <begin position="1"/>
        <end position="59"/>
    </location>
</feature>
<evidence type="ECO:0000256" key="1">
    <source>
        <dbReference type="ARBA" id="ARBA00009437"/>
    </source>
</evidence>
<evidence type="ECO:0000259" key="5">
    <source>
        <dbReference type="PROSITE" id="PS50931"/>
    </source>
</evidence>
<proteinExistence type="inferred from homology"/>
<protein>
    <submittedName>
        <fullName evidence="6">LysR family transcriptional regulator</fullName>
    </submittedName>
</protein>
<comment type="similarity">
    <text evidence="1">Belongs to the LysR transcriptional regulatory family.</text>
</comment>
<dbReference type="InterPro" id="IPR058163">
    <property type="entry name" value="LysR-type_TF_proteobact-type"/>
</dbReference>
<evidence type="ECO:0000256" key="4">
    <source>
        <dbReference type="ARBA" id="ARBA00023163"/>
    </source>
</evidence>
<keyword evidence="3" id="KW-0238">DNA-binding</keyword>
<reference evidence="6 7" key="1">
    <citation type="submission" date="2019-09" db="EMBL/GenBank/DDBJ databases">
        <authorList>
            <person name="Depoorter E."/>
        </authorList>
    </citation>
    <scope>NUCLEOTIDE SEQUENCE [LARGE SCALE GENOMIC DNA]</scope>
    <source>
        <strain evidence="6">LMG 26883</strain>
    </source>
</reference>
<dbReference type="CDD" id="cd08422">
    <property type="entry name" value="PBP2_CrgA_like"/>
    <property type="match status" value="1"/>
</dbReference>
<keyword evidence="4" id="KW-0804">Transcription</keyword>
<dbReference type="PANTHER" id="PTHR30537:SF35">
    <property type="entry name" value="TRANSCRIPTIONAL REGULATORY PROTEIN"/>
    <property type="match status" value="1"/>
</dbReference>
<dbReference type="Gene3D" id="3.40.190.290">
    <property type="match status" value="1"/>
</dbReference>
<accession>A0A6P2MMX8</accession>
<dbReference type="GO" id="GO:0003700">
    <property type="term" value="F:DNA-binding transcription factor activity"/>
    <property type="evidence" value="ECO:0007669"/>
    <property type="project" value="InterPro"/>
</dbReference>
<dbReference type="GeneID" id="93170870"/>
<dbReference type="AlphaFoldDB" id="A0A6P2MMX8"/>
<dbReference type="RefSeq" id="WP_174903136.1">
    <property type="nucleotide sequence ID" value="NZ_CABVPP010000029.1"/>
</dbReference>
<dbReference type="GO" id="GO:0006351">
    <property type="term" value="P:DNA-templated transcription"/>
    <property type="evidence" value="ECO:0007669"/>
    <property type="project" value="TreeGrafter"/>
</dbReference>
<keyword evidence="2" id="KW-0805">Transcription regulation</keyword>
<dbReference type="Gene3D" id="1.10.10.10">
    <property type="entry name" value="Winged helix-like DNA-binding domain superfamily/Winged helix DNA-binding domain"/>
    <property type="match status" value="1"/>
</dbReference>
<dbReference type="InterPro" id="IPR005119">
    <property type="entry name" value="LysR_subst-bd"/>
</dbReference>